<sequence>MQDPVLADPGLQIGEPFARRLSRHRRHLPDGQSGHNQPEQGSGGPGPRPRRHVRAHTVFRIRHAAPTLPPFRYPFLDPGVLRNLRIA</sequence>
<name>A0ABQ2VT51_9ACTN</name>
<gene>
    <name evidence="2" type="ORF">GCM10015535_12410</name>
</gene>
<evidence type="ECO:0000313" key="2">
    <source>
        <dbReference type="EMBL" id="GGV78110.1"/>
    </source>
</evidence>
<protein>
    <submittedName>
        <fullName evidence="2">Uncharacterized protein</fullName>
    </submittedName>
</protein>
<dbReference type="Proteomes" id="UP000660675">
    <property type="component" value="Unassembled WGS sequence"/>
</dbReference>
<evidence type="ECO:0000256" key="1">
    <source>
        <dbReference type="SAM" id="MobiDB-lite"/>
    </source>
</evidence>
<accession>A0ABQ2VT51</accession>
<feature type="region of interest" description="Disordered" evidence="1">
    <location>
        <begin position="1"/>
        <end position="53"/>
    </location>
</feature>
<organism evidence="2 3">
    <name type="scientific">Streptomyces gelaticus</name>
    <dbReference type="NCBI Taxonomy" id="285446"/>
    <lineage>
        <taxon>Bacteria</taxon>
        <taxon>Bacillati</taxon>
        <taxon>Actinomycetota</taxon>
        <taxon>Actinomycetes</taxon>
        <taxon>Kitasatosporales</taxon>
        <taxon>Streptomycetaceae</taxon>
        <taxon>Streptomyces</taxon>
    </lineage>
</organism>
<reference evidence="3" key="1">
    <citation type="journal article" date="2019" name="Int. J. Syst. Evol. Microbiol.">
        <title>The Global Catalogue of Microorganisms (GCM) 10K type strain sequencing project: providing services to taxonomists for standard genome sequencing and annotation.</title>
        <authorList>
            <consortium name="The Broad Institute Genomics Platform"/>
            <consortium name="The Broad Institute Genome Sequencing Center for Infectious Disease"/>
            <person name="Wu L."/>
            <person name="Ma J."/>
        </authorList>
    </citation>
    <scope>NUCLEOTIDE SEQUENCE [LARGE SCALE GENOMIC DNA]</scope>
    <source>
        <strain evidence="3">JCM 4376</strain>
    </source>
</reference>
<keyword evidence="3" id="KW-1185">Reference proteome</keyword>
<proteinExistence type="predicted"/>
<evidence type="ECO:0000313" key="3">
    <source>
        <dbReference type="Proteomes" id="UP000660675"/>
    </source>
</evidence>
<comment type="caution">
    <text evidence="2">The sequence shown here is derived from an EMBL/GenBank/DDBJ whole genome shotgun (WGS) entry which is preliminary data.</text>
</comment>
<dbReference type="EMBL" id="BMTF01000003">
    <property type="protein sequence ID" value="GGV78110.1"/>
    <property type="molecule type" value="Genomic_DNA"/>
</dbReference>